<accession>A0A117RA24</accession>
<name>A0A117RA24_9ACTN</name>
<feature type="compositionally biased region" description="Low complexity" evidence="1">
    <location>
        <begin position="70"/>
        <end position="79"/>
    </location>
</feature>
<organism evidence="2 3">
    <name type="scientific">Streptomyces griseoruber</name>
    <dbReference type="NCBI Taxonomy" id="1943"/>
    <lineage>
        <taxon>Bacteria</taxon>
        <taxon>Bacillati</taxon>
        <taxon>Actinomycetota</taxon>
        <taxon>Actinomycetes</taxon>
        <taxon>Kitasatosporales</taxon>
        <taxon>Streptomycetaceae</taxon>
        <taxon>Streptomyces</taxon>
    </lineage>
</organism>
<dbReference type="EMBL" id="LMWW01000048">
    <property type="protein sequence ID" value="KUN79366.1"/>
    <property type="molecule type" value="Genomic_DNA"/>
</dbReference>
<dbReference type="RefSeq" id="WP_055633242.1">
    <property type="nucleotide sequence ID" value="NZ_JBIRRP010000035.1"/>
</dbReference>
<feature type="region of interest" description="Disordered" evidence="1">
    <location>
        <begin position="41"/>
        <end position="89"/>
    </location>
</feature>
<reference evidence="2 3" key="1">
    <citation type="submission" date="2015-10" db="EMBL/GenBank/DDBJ databases">
        <title>Draft genome sequence of Streptomyces griseoruber DSM 40281, type strain for the species Streptomyces griseoruber.</title>
        <authorList>
            <person name="Ruckert C."/>
            <person name="Winkler A."/>
            <person name="Kalinowski J."/>
            <person name="Kampfer P."/>
            <person name="Glaeser S."/>
        </authorList>
    </citation>
    <scope>NUCLEOTIDE SEQUENCE [LARGE SCALE GENOMIC DNA]</scope>
    <source>
        <strain evidence="2 3">DSM 40281</strain>
    </source>
</reference>
<keyword evidence="3" id="KW-1185">Reference proteome</keyword>
<dbReference type="STRING" id="1943.AQJ64_28835"/>
<gene>
    <name evidence="2" type="ORF">AQJ64_28835</name>
</gene>
<proteinExistence type="predicted"/>
<dbReference type="NCBIfam" id="NF038082">
    <property type="entry name" value="phiSA1p31"/>
    <property type="match status" value="1"/>
</dbReference>
<evidence type="ECO:0000256" key="1">
    <source>
        <dbReference type="SAM" id="MobiDB-lite"/>
    </source>
</evidence>
<feature type="compositionally biased region" description="Basic and acidic residues" evidence="1">
    <location>
        <begin position="50"/>
        <end position="68"/>
    </location>
</feature>
<dbReference type="OrthoDB" id="4169986at2"/>
<protein>
    <submittedName>
        <fullName evidence="2">Uncharacterized protein</fullName>
    </submittedName>
</protein>
<evidence type="ECO:0000313" key="3">
    <source>
        <dbReference type="Proteomes" id="UP000052982"/>
    </source>
</evidence>
<evidence type="ECO:0000313" key="2">
    <source>
        <dbReference type="EMBL" id="KUN79366.1"/>
    </source>
</evidence>
<dbReference type="AlphaFoldDB" id="A0A117RA24"/>
<dbReference type="Proteomes" id="UP000052982">
    <property type="component" value="Unassembled WGS sequence"/>
</dbReference>
<sequence>MNSNLPRAARVIHAALRSVPPDQATAAARALDSARLLTDPERSFGVLLHRAPDGDWSRTPRRSDEPGRRAAPSQPEGPAAPEPEPEPVRPVTELERQALAWDDSCARARQVARAVERQMHGHPGPHGIRVDGDRVRVLLRVDDPAQWARWRAYLGLTGADERSRPHTVTAQGERDGVPVTVVARGSGTAPPSRAGGPERRPFRLDGTRFDLALPQRDTNGDLWYFQGCRTPDGMPLLSLDGRPERCTLAQVQAQLGPLSPVRPSGRP</sequence>
<comment type="caution">
    <text evidence="2">The sequence shown here is derived from an EMBL/GenBank/DDBJ whole genome shotgun (WGS) entry which is preliminary data.</text>
</comment>
<dbReference type="NCBIfam" id="NF038081">
    <property type="entry name" value="BN159_2729_fam"/>
    <property type="match status" value="1"/>
</dbReference>